<dbReference type="PANTHER" id="PTHR43727">
    <property type="entry name" value="DIAMINOPIMELATE DECARBOXYLASE"/>
    <property type="match status" value="1"/>
</dbReference>
<reference evidence="4 5" key="1">
    <citation type="submission" date="2018-08" db="EMBL/GenBank/DDBJ databases">
        <title>A genome reference for cultivated species of the human gut microbiota.</title>
        <authorList>
            <person name="Zou Y."/>
            <person name="Xue W."/>
            <person name="Luo G."/>
        </authorList>
    </citation>
    <scope>NUCLEOTIDE SEQUENCE [LARGE SCALE GENOMIC DNA]</scope>
    <source>
        <strain evidence="4 5">AF12-8</strain>
    </source>
</reference>
<dbReference type="Gene3D" id="2.40.37.10">
    <property type="entry name" value="Lyase, Ornithine Decarboxylase, Chain A, domain 1"/>
    <property type="match status" value="1"/>
</dbReference>
<gene>
    <name evidence="4" type="ORF">DWV78_07020</name>
</gene>
<keyword evidence="2" id="KW-0663">Pyridoxal phosphate</keyword>
<evidence type="ECO:0000259" key="3">
    <source>
        <dbReference type="Pfam" id="PF02784"/>
    </source>
</evidence>
<dbReference type="SUPFAM" id="SSF51419">
    <property type="entry name" value="PLP-binding barrel"/>
    <property type="match status" value="1"/>
</dbReference>
<dbReference type="SUPFAM" id="SSF50621">
    <property type="entry name" value="Alanine racemase C-terminal domain-like"/>
    <property type="match status" value="1"/>
</dbReference>
<feature type="domain" description="Orn/DAP/Arg decarboxylase 2 N-terminal" evidence="3">
    <location>
        <begin position="18"/>
        <end position="257"/>
    </location>
</feature>
<dbReference type="GO" id="GO:0009089">
    <property type="term" value="P:lysine biosynthetic process via diaminopimelate"/>
    <property type="evidence" value="ECO:0007669"/>
    <property type="project" value="TreeGrafter"/>
</dbReference>
<sequence length="434" mass="48557">MRQTPYYVFDTDEFAKRAAMIRAALDCKGGRRIPLCFSIKANPFLLHRLPEGLDHVEVCSPGELEICIALGVKPECIIYSGVMKEKCDIERAVSYGAGILTCESIRHATLISEVMLECMSEGAQEVGFVEKKAQVILRLTSGNQFGMSLEDIEYIISHPDEFKGITVIGIHYYSGTQKSLRKINKDLEKIKSALAMLKDKYSFEPQLVEYGPGLCVEYFEDDWQEKEKQSLDEAAEVLREFAEEYPLGIEMGRFLAASCGKYYTQVKDLKSTGDANYAILDGGIHHLNYFGQRMAMQVPPISIYSADEIYFGEKLGEIKGTAGPIGNTFNDCEVSENEERTEEELTQLPDTDYTLCGSLCTVADVLVREVKLKKLELGDVLEFGHCGAYSVTEAPALFLSRQLPAIYAYSKEYGYECLREHIPAAEINLSGKKL</sequence>
<name>A0A413BHP2_9FIRM</name>
<organism evidence="4 5">
    <name type="scientific">Agathobacter rectalis</name>
    <dbReference type="NCBI Taxonomy" id="39491"/>
    <lineage>
        <taxon>Bacteria</taxon>
        <taxon>Bacillati</taxon>
        <taxon>Bacillota</taxon>
        <taxon>Clostridia</taxon>
        <taxon>Lachnospirales</taxon>
        <taxon>Lachnospiraceae</taxon>
        <taxon>Agathobacter</taxon>
    </lineage>
</organism>
<dbReference type="InterPro" id="IPR022644">
    <property type="entry name" value="De-COase2_N"/>
</dbReference>
<evidence type="ECO:0000256" key="2">
    <source>
        <dbReference type="ARBA" id="ARBA00022898"/>
    </source>
</evidence>
<dbReference type="GO" id="GO:0008836">
    <property type="term" value="F:diaminopimelate decarboxylase activity"/>
    <property type="evidence" value="ECO:0007669"/>
    <property type="project" value="TreeGrafter"/>
</dbReference>
<dbReference type="PANTHER" id="PTHR43727:SF2">
    <property type="entry name" value="GROUP IV DECARBOXYLASE"/>
    <property type="match status" value="1"/>
</dbReference>
<accession>A0A413BHP2</accession>
<evidence type="ECO:0000256" key="1">
    <source>
        <dbReference type="ARBA" id="ARBA00001933"/>
    </source>
</evidence>
<comment type="cofactor">
    <cofactor evidence="1">
        <name>pyridoxal 5'-phosphate</name>
        <dbReference type="ChEBI" id="CHEBI:597326"/>
    </cofactor>
</comment>
<dbReference type="Pfam" id="PF02784">
    <property type="entry name" value="Orn_Arg_deC_N"/>
    <property type="match status" value="1"/>
</dbReference>
<dbReference type="InterPro" id="IPR009006">
    <property type="entry name" value="Ala_racemase/Decarboxylase_C"/>
</dbReference>
<dbReference type="AlphaFoldDB" id="A0A413BHP2"/>
<dbReference type="InterPro" id="IPR029066">
    <property type="entry name" value="PLP-binding_barrel"/>
</dbReference>
<proteinExistence type="predicted"/>
<protein>
    <submittedName>
        <fullName evidence="4">Diaminopimelate decarboxylase</fullName>
    </submittedName>
</protein>
<comment type="caution">
    <text evidence="4">The sequence shown here is derived from an EMBL/GenBank/DDBJ whole genome shotgun (WGS) entry which is preliminary data.</text>
</comment>
<dbReference type="EMBL" id="QSAE01000017">
    <property type="protein sequence ID" value="RGW40071.1"/>
    <property type="molecule type" value="Genomic_DNA"/>
</dbReference>
<evidence type="ECO:0000313" key="5">
    <source>
        <dbReference type="Proteomes" id="UP000286581"/>
    </source>
</evidence>
<dbReference type="Proteomes" id="UP000286581">
    <property type="component" value="Unassembled WGS sequence"/>
</dbReference>
<evidence type="ECO:0000313" key="4">
    <source>
        <dbReference type="EMBL" id="RGW40071.1"/>
    </source>
</evidence>
<dbReference type="Gene3D" id="3.20.20.10">
    <property type="entry name" value="Alanine racemase"/>
    <property type="match status" value="1"/>
</dbReference>